<dbReference type="RefSeq" id="WP_272771088.1">
    <property type="nucleotide sequence ID" value="NZ_JAQQLE010000002.1"/>
</dbReference>
<dbReference type="Proteomes" id="UP001222030">
    <property type="component" value="Unassembled WGS sequence"/>
</dbReference>
<gene>
    <name evidence="1" type="ORF">PQU96_04730</name>
</gene>
<accession>A0ABT5ILL1</accession>
<reference evidence="1 2" key="1">
    <citation type="submission" date="2023-01" db="EMBL/GenBank/DDBJ databases">
        <title>Novel species of the genus Vogesella isolated from rivers.</title>
        <authorList>
            <person name="Lu H."/>
        </authorList>
    </citation>
    <scope>NUCLEOTIDE SEQUENCE [LARGE SCALE GENOMIC DNA]</scope>
    <source>
        <strain evidence="1 2">LYT5W</strain>
    </source>
</reference>
<name>A0ABT5ILL1_9NEIS</name>
<proteinExistence type="predicted"/>
<sequence length="126" mass="14724">MTVRDKTACDENWQRLIDRMSESGGVTEFLKQIEDAEDFEILLRQKYGERDVDAQQKLNDVLRKNKQRFQDGERFRNATCTLAVKLLDIDAAMSRQDRYKADPFLRQMAEISREIAKQIKHGKSGL</sequence>
<protein>
    <submittedName>
        <fullName evidence="1">Uncharacterized protein</fullName>
    </submittedName>
</protein>
<evidence type="ECO:0000313" key="1">
    <source>
        <dbReference type="EMBL" id="MDC7713446.1"/>
    </source>
</evidence>
<keyword evidence="2" id="KW-1185">Reference proteome</keyword>
<dbReference type="EMBL" id="JAQQLE010000002">
    <property type="protein sequence ID" value="MDC7713446.1"/>
    <property type="molecule type" value="Genomic_DNA"/>
</dbReference>
<comment type="caution">
    <text evidence="1">The sequence shown here is derived from an EMBL/GenBank/DDBJ whole genome shotgun (WGS) entry which is preliminary data.</text>
</comment>
<organism evidence="1 2">
    <name type="scientific">Vogesella margarita</name>
    <dbReference type="NCBI Taxonomy" id="2984199"/>
    <lineage>
        <taxon>Bacteria</taxon>
        <taxon>Pseudomonadati</taxon>
        <taxon>Pseudomonadota</taxon>
        <taxon>Betaproteobacteria</taxon>
        <taxon>Neisseriales</taxon>
        <taxon>Chromobacteriaceae</taxon>
        <taxon>Vogesella</taxon>
    </lineage>
</organism>
<evidence type="ECO:0000313" key="2">
    <source>
        <dbReference type="Proteomes" id="UP001222030"/>
    </source>
</evidence>